<dbReference type="Gene3D" id="1.25.10.10">
    <property type="entry name" value="Leucine-rich Repeat Variant"/>
    <property type="match status" value="2"/>
</dbReference>
<name>A0A9D4ULY0_ADICA</name>
<dbReference type="InterPro" id="IPR044189">
    <property type="entry name" value="XPO4/7-like"/>
</dbReference>
<protein>
    <recommendedName>
        <fullName evidence="8">Exportin-4</fullName>
    </recommendedName>
</protein>
<dbReference type="Pfam" id="PF08767">
    <property type="entry name" value="CRM1_C"/>
    <property type="match status" value="1"/>
</dbReference>
<reference evidence="10" key="1">
    <citation type="submission" date="2021-01" db="EMBL/GenBank/DDBJ databases">
        <title>Adiantum capillus-veneris genome.</title>
        <authorList>
            <person name="Fang Y."/>
            <person name="Liao Q."/>
        </authorList>
    </citation>
    <scope>NUCLEOTIDE SEQUENCE</scope>
    <source>
        <strain evidence="10">H3</strain>
        <tissue evidence="10">Leaf</tissue>
    </source>
</reference>
<accession>A0A9D4ULY0</accession>
<dbReference type="Proteomes" id="UP000886520">
    <property type="component" value="Chromosome 14"/>
</dbReference>
<evidence type="ECO:0000256" key="7">
    <source>
        <dbReference type="ARBA" id="ARBA00023242"/>
    </source>
</evidence>
<proteinExistence type="inferred from homology"/>
<evidence type="ECO:0000256" key="1">
    <source>
        <dbReference type="ARBA" id="ARBA00004123"/>
    </source>
</evidence>
<keyword evidence="6" id="KW-0653">Protein transport</keyword>
<organism evidence="10 11">
    <name type="scientific">Adiantum capillus-veneris</name>
    <name type="common">Maidenhair fern</name>
    <dbReference type="NCBI Taxonomy" id="13818"/>
    <lineage>
        <taxon>Eukaryota</taxon>
        <taxon>Viridiplantae</taxon>
        <taxon>Streptophyta</taxon>
        <taxon>Embryophyta</taxon>
        <taxon>Tracheophyta</taxon>
        <taxon>Polypodiopsida</taxon>
        <taxon>Polypodiidae</taxon>
        <taxon>Polypodiales</taxon>
        <taxon>Pteridineae</taxon>
        <taxon>Pteridaceae</taxon>
        <taxon>Vittarioideae</taxon>
        <taxon>Adiantum</taxon>
    </lineage>
</organism>
<evidence type="ECO:0000256" key="6">
    <source>
        <dbReference type="ARBA" id="ARBA00022927"/>
    </source>
</evidence>
<evidence type="ECO:0000259" key="9">
    <source>
        <dbReference type="Pfam" id="PF08767"/>
    </source>
</evidence>
<dbReference type="PANTHER" id="PTHR12596">
    <property type="entry name" value="EXPORTIN 4,7-RELATED"/>
    <property type="match status" value="1"/>
</dbReference>
<dbReference type="OrthoDB" id="5548448at2759"/>
<dbReference type="SUPFAM" id="SSF48371">
    <property type="entry name" value="ARM repeat"/>
    <property type="match status" value="1"/>
</dbReference>
<keyword evidence="4" id="KW-0813">Transport</keyword>
<dbReference type="GO" id="GO:0005737">
    <property type="term" value="C:cytoplasm"/>
    <property type="evidence" value="ECO:0007669"/>
    <property type="project" value="UniProtKB-SubCell"/>
</dbReference>
<evidence type="ECO:0000256" key="4">
    <source>
        <dbReference type="ARBA" id="ARBA00022448"/>
    </source>
</evidence>
<gene>
    <name evidence="10" type="ORF">GOP47_0014515</name>
</gene>
<evidence type="ECO:0000313" key="10">
    <source>
        <dbReference type="EMBL" id="KAI5070172.1"/>
    </source>
</evidence>
<dbReference type="InterPro" id="IPR016024">
    <property type="entry name" value="ARM-type_fold"/>
</dbReference>
<dbReference type="GO" id="GO:0005643">
    <property type="term" value="C:nuclear pore"/>
    <property type="evidence" value="ECO:0007669"/>
    <property type="project" value="TreeGrafter"/>
</dbReference>
<dbReference type="FunFam" id="1.25.10.10:FF:000287">
    <property type="entry name" value="Exportin-4 protein"/>
    <property type="match status" value="1"/>
</dbReference>
<dbReference type="InterPro" id="IPR011989">
    <property type="entry name" value="ARM-like"/>
</dbReference>
<dbReference type="InterPro" id="IPR014877">
    <property type="entry name" value="XPO1_C_dom"/>
</dbReference>
<comment type="caution">
    <text evidence="10">The sequence shown here is derived from an EMBL/GenBank/DDBJ whole genome shotgun (WGS) entry which is preliminary data.</text>
</comment>
<keyword evidence="11" id="KW-1185">Reference proteome</keyword>
<evidence type="ECO:0000256" key="5">
    <source>
        <dbReference type="ARBA" id="ARBA00022490"/>
    </source>
</evidence>
<evidence type="ECO:0000256" key="8">
    <source>
        <dbReference type="ARBA" id="ARBA00040444"/>
    </source>
</evidence>
<sequence>MGPGDVESSNSQAAIMQTFEQACAALQIPHERAAGELVLLAFRRSPQPFEVCQFIMEHSQMANARFQAAAALQESAIREWGLLTADEKTNMRIYCLHYVMARAAASEAYVQLKVSAVAAVLMKRGWLEMVATEKEAFFEEVKQAVFGTHGLAGQIAGISFLESLVSEFSPSTASAMGLSAEFHEHCRASLELDFLQRFYAWALKAAYSVADKILQNTSTQLEVHVCASALRFMSQVLSWEFQGTLVHGAGGVIVMNKTRSNAFSVMPDISRAKCREPGAFVQPGSTWQESVLSSNHTNWILHFYSCIRERAVESDWIDSPLCVSARQLILQLSCLNGHIFPSDNGITQEEHLQRLLIGITTWISPPIPIISAIKNGKSESELLDGCRALGSIASLTSPAAFDSFLKPSGSIFNLLSSLTIEVIRALGEPQGEEQTWTEEALESLLDVWSHLLQPADLSKRISLPQYGIEAAAEVFRVFVQTQLKAAAASADEEGDESEQLQAVVAARDERLSAIALIARASPRESVALLATLLSERYYFTCQHKEGNHCPTSVLEELHWILLMSGHVLADPGEGETPMIPDTFLTQFPENLEAANHPIVLLSRSAIMLAQKSLDAFFQREIFSPRLMEAIVWFFGRWTDTYLLASDGGKVPNSTPSGAIGSPQENLTTRITGSPVVLAFSVHGDGRSALECLVQLAGVALTSWPGERTLLEITCFQLLPGLSRRRNVCRYLVASEGWQHFAKAFAYLDQTLLVLPSSIQRGLAEVLCRSATGLSSVDVANQFLRDLLSPLTLKILELSHTKDLSTCAQKPDAILLVTNLLERLRGAARATMPRTQKAMFEIGVAVMEPLLIFLECYKNQSMVVYVLLKFVVDWVDGQVAFLEAKETATVFSFSLRLLQTYSVHNVGKISVNTSRALQTESQVEKYKDLRALLQLLTNLSSKDLIDFASDNSTDEENPDIAQVIYLGLHIIIPLISVDLLKYPKLCRQYFTLLAHMLEVYPEKIAKLSKEGFGQVVGALQFGLRHQDIEVVNMSLTALNAIAFYHYQSMCKGEEGLGQHALEGHDSTGAVHEGVLDQFLRSLLQYLLFENYSNELVEPASDALLPLILCNPSLYQRLARDLLEGQHNVMLQGRLAAAFHMLMTGNQVTSSLDRTNRRRFRENLHLFLAEVRGFLCFR</sequence>
<comment type="similarity">
    <text evidence="3">Belongs to the exportin family.</text>
</comment>
<dbReference type="EMBL" id="JABFUD020000014">
    <property type="protein sequence ID" value="KAI5070172.1"/>
    <property type="molecule type" value="Genomic_DNA"/>
</dbReference>
<dbReference type="GO" id="GO:0005049">
    <property type="term" value="F:nuclear export signal receptor activity"/>
    <property type="evidence" value="ECO:0007669"/>
    <property type="project" value="InterPro"/>
</dbReference>
<dbReference type="AlphaFoldDB" id="A0A9D4ULY0"/>
<comment type="subcellular location">
    <subcellularLocation>
        <location evidence="2">Cytoplasm</location>
    </subcellularLocation>
    <subcellularLocation>
        <location evidence="1">Nucleus</location>
    </subcellularLocation>
</comment>
<dbReference type="GO" id="GO:0006611">
    <property type="term" value="P:protein export from nucleus"/>
    <property type="evidence" value="ECO:0007669"/>
    <property type="project" value="TreeGrafter"/>
</dbReference>
<dbReference type="PANTHER" id="PTHR12596:SF1">
    <property type="entry name" value="EXPORTIN-4"/>
    <property type="match status" value="1"/>
</dbReference>
<evidence type="ECO:0000313" key="11">
    <source>
        <dbReference type="Proteomes" id="UP000886520"/>
    </source>
</evidence>
<feature type="domain" description="Exportin-1 C-terminal" evidence="9">
    <location>
        <begin position="967"/>
        <end position="1039"/>
    </location>
</feature>
<evidence type="ECO:0000256" key="2">
    <source>
        <dbReference type="ARBA" id="ARBA00004496"/>
    </source>
</evidence>
<keyword evidence="5" id="KW-0963">Cytoplasm</keyword>
<keyword evidence="7" id="KW-0539">Nucleus</keyword>
<evidence type="ECO:0000256" key="3">
    <source>
        <dbReference type="ARBA" id="ARBA00009466"/>
    </source>
</evidence>